<evidence type="ECO:0000313" key="3">
    <source>
        <dbReference type="EMBL" id="OJJ05590.1"/>
    </source>
</evidence>
<feature type="compositionally biased region" description="Polar residues" evidence="2">
    <location>
        <begin position="243"/>
        <end position="253"/>
    </location>
</feature>
<dbReference type="AlphaFoldDB" id="A0A1L9PVL3"/>
<feature type="compositionally biased region" description="Low complexity" evidence="2">
    <location>
        <begin position="272"/>
        <end position="294"/>
    </location>
</feature>
<feature type="compositionally biased region" description="Polar residues" evidence="2">
    <location>
        <begin position="351"/>
        <end position="366"/>
    </location>
</feature>
<accession>A0A1L9PVL3</accession>
<proteinExistence type="predicted"/>
<feature type="region of interest" description="Disordered" evidence="2">
    <location>
        <begin position="351"/>
        <end position="398"/>
    </location>
</feature>
<sequence length="602" mass="64984">MDNCRQTILAFSSFILSITPPPILSSINKPLFSSMDKKSFVPRTPRRPWTAEEDDLLLSLRQQDPDISASQFSKKYQSSFTERTPLAIRVRLADMNSRARMSQGLTANANAQGSTWAAIPAKRPGEDDLQGPSSQRTSMGPAAQYADNDGEVNTGAFFENTNESSPASSDSDETQSEETPVGDKVNDTDSIGDWQCFTDCGCTEADSDFDREIKDQAGSENDTDAASAASNANVAPTVGASGDSKQGAPQNKCSVAPNVGSVQSGSTMDSTPASALDRLASAAASQQAAPSQPSMGRGVVNPLPVRPAQQGSTRPTMSQARAQTRSTLQCAPAPQLRARAPFFGTSSGPVQNMTGAPGPSRQTQGVGTAAPPTSRARARTTQQPQVAQRPINPGYSNNTTLPHLPANWLPDTSFSPQQQLSLVPGPHPWLRQLAGIREPIGFRAATTMLNGLVREFAYLKNTYYTHTSNQYQDVSERCGSLAHELQMTKLQLDSTKAGLLRTNTRLENDLKARNERIHELENEVARLNGRILSSSEKALKEAADMKDPEARLLMQAEEIQQLGETLRAREKTIATYEKILTGSAGIFSEAVEHNQNKNKDES</sequence>
<dbReference type="RefSeq" id="XP_040671352.1">
    <property type="nucleotide sequence ID" value="XM_040818614.1"/>
</dbReference>
<name>A0A1L9PVL3_ASPVE</name>
<keyword evidence="1" id="KW-0175">Coiled coil</keyword>
<feature type="region of interest" description="Disordered" evidence="2">
    <location>
        <begin position="121"/>
        <end position="190"/>
    </location>
</feature>
<reference evidence="4" key="1">
    <citation type="journal article" date="2017" name="Genome Biol.">
        <title>Comparative genomics reveals high biological diversity and specific adaptations in the industrially and medically important fungal genus Aspergillus.</title>
        <authorList>
            <person name="de Vries R.P."/>
            <person name="Riley R."/>
            <person name="Wiebenga A."/>
            <person name="Aguilar-Osorio G."/>
            <person name="Amillis S."/>
            <person name="Uchima C.A."/>
            <person name="Anderluh G."/>
            <person name="Asadollahi M."/>
            <person name="Askin M."/>
            <person name="Barry K."/>
            <person name="Battaglia E."/>
            <person name="Bayram O."/>
            <person name="Benocci T."/>
            <person name="Braus-Stromeyer S.A."/>
            <person name="Caldana C."/>
            <person name="Canovas D."/>
            <person name="Cerqueira G.C."/>
            <person name="Chen F."/>
            <person name="Chen W."/>
            <person name="Choi C."/>
            <person name="Clum A."/>
            <person name="Dos Santos R.A."/>
            <person name="Damasio A.R."/>
            <person name="Diallinas G."/>
            <person name="Emri T."/>
            <person name="Fekete E."/>
            <person name="Flipphi M."/>
            <person name="Freyberg S."/>
            <person name="Gallo A."/>
            <person name="Gournas C."/>
            <person name="Habgood R."/>
            <person name="Hainaut M."/>
            <person name="Harispe M.L."/>
            <person name="Henrissat B."/>
            <person name="Hilden K.S."/>
            <person name="Hope R."/>
            <person name="Hossain A."/>
            <person name="Karabika E."/>
            <person name="Karaffa L."/>
            <person name="Karanyi Z."/>
            <person name="Krasevec N."/>
            <person name="Kuo A."/>
            <person name="Kusch H."/>
            <person name="LaButti K."/>
            <person name="Lagendijk E.L."/>
            <person name="Lapidus A."/>
            <person name="Levasseur A."/>
            <person name="Lindquist E."/>
            <person name="Lipzen A."/>
            <person name="Logrieco A.F."/>
            <person name="MacCabe A."/>
            <person name="Maekelae M.R."/>
            <person name="Malavazi I."/>
            <person name="Melin P."/>
            <person name="Meyer V."/>
            <person name="Mielnichuk N."/>
            <person name="Miskei M."/>
            <person name="Molnar A.P."/>
            <person name="Mule G."/>
            <person name="Ngan C.Y."/>
            <person name="Orejas M."/>
            <person name="Orosz E."/>
            <person name="Ouedraogo J.P."/>
            <person name="Overkamp K.M."/>
            <person name="Park H.-S."/>
            <person name="Perrone G."/>
            <person name="Piumi F."/>
            <person name="Punt P.J."/>
            <person name="Ram A.F."/>
            <person name="Ramon A."/>
            <person name="Rauscher S."/>
            <person name="Record E."/>
            <person name="Riano-Pachon D.M."/>
            <person name="Robert V."/>
            <person name="Roehrig J."/>
            <person name="Ruller R."/>
            <person name="Salamov A."/>
            <person name="Salih N.S."/>
            <person name="Samson R.A."/>
            <person name="Sandor E."/>
            <person name="Sanguinetti M."/>
            <person name="Schuetze T."/>
            <person name="Sepcic K."/>
            <person name="Shelest E."/>
            <person name="Sherlock G."/>
            <person name="Sophianopoulou V."/>
            <person name="Squina F.M."/>
            <person name="Sun H."/>
            <person name="Susca A."/>
            <person name="Todd R.B."/>
            <person name="Tsang A."/>
            <person name="Unkles S.E."/>
            <person name="van de Wiele N."/>
            <person name="van Rossen-Uffink D."/>
            <person name="Oliveira J.V."/>
            <person name="Vesth T.C."/>
            <person name="Visser J."/>
            <person name="Yu J.-H."/>
            <person name="Zhou M."/>
            <person name="Andersen M.R."/>
            <person name="Archer D.B."/>
            <person name="Baker S.E."/>
            <person name="Benoit I."/>
            <person name="Brakhage A.A."/>
            <person name="Braus G.H."/>
            <person name="Fischer R."/>
            <person name="Frisvad J.C."/>
            <person name="Goldman G.H."/>
            <person name="Houbraken J."/>
            <person name="Oakley B."/>
            <person name="Pocsi I."/>
            <person name="Scazzocchio C."/>
            <person name="Seiboth B."/>
            <person name="vanKuyk P.A."/>
            <person name="Wortman J."/>
            <person name="Dyer P.S."/>
            <person name="Grigoriev I.V."/>
        </authorList>
    </citation>
    <scope>NUCLEOTIDE SEQUENCE [LARGE SCALE GENOMIC DNA]</scope>
    <source>
        <strain evidence="4">CBS 583.65</strain>
    </source>
</reference>
<feature type="compositionally biased region" description="Polar residues" evidence="2">
    <location>
        <begin position="260"/>
        <end position="271"/>
    </location>
</feature>
<gene>
    <name evidence="3" type="ORF">ASPVEDRAFT_894495</name>
</gene>
<feature type="coiled-coil region" evidence="1">
    <location>
        <begin position="503"/>
        <end position="537"/>
    </location>
</feature>
<feature type="compositionally biased region" description="Low complexity" evidence="2">
    <location>
        <begin position="368"/>
        <end position="390"/>
    </location>
</feature>
<dbReference type="EMBL" id="KV878133">
    <property type="protein sequence ID" value="OJJ05590.1"/>
    <property type="molecule type" value="Genomic_DNA"/>
</dbReference>
<dbReference type="GeneID" id="63734125"/>
<organism evidence="3 4">
    <name type="scientific">Aspergillus versicolor CBS 583.65</name>
    <dbReference type="NCBI Taxonomy" id="1036611"/>
    <lineage>
        <taxon>Eukaryota</taxon>
        <taxon>Fungi</taxon>
        <taxon>Dikarya</taxon>
        <taxon>Ascomycota</taxon>
        <taxon>Pezizomycotina</taxon>
        <taxon>Eurotiomycetes</taxon>
        <taxon>Eurotiomycetidae</taxon>
        <taxon>Eurotiales</taxon>
        <taxon>Aspergillaceae</taxon>
        <taxon>Aspergillus</taxon>
        <taxon>Aspergillus subgen. Nidulantes</taxon>
    </lineage>
</organism>
<dbReference type="VEuPathDB" id="FungiDB:ASPVEDRAFT_894495"/>
<protein>
    <recommendedName>
        <fullName evidence="5">Myb-like domain-containing protein</fullName>
    </recommendedName>
</protein>
<feature type="compositionally biased region" description="Low complexity" evidence="2">
    <location>
        <begin position="224"/>
        <end position="238"/>
    </location>
</feature>
<dbReference type="Proteomes" id="UP000184073">
    <property type="component" value="Unassembled WGS sequence"/>
</dbReference>
<dbReference type="OrthoDB" id="10489316at2759"/>
<feature type="compositionally biased region" description="Polar residues" evidence="2">
    <location>
        <begin position="309"/>
        <end position="329"/>
    </location>
</feature>
<evidence type="ECO:0000256" key="2">
    <source>
        <dbReference type="SAM" id="MobiDB-lite"/>
    </source>
</evidence>
<feature type="region of interest" description="Disordered" evidence="2">
    <location>
        <begin position="218"/>
        <end position="330"/>
    </location>
</feature>
<evidence type="ECO:0000313" key="4">
    <source>
        <dbReference type="Proteomes" id="UP000184073"/>
    </source>
</evidence>
<keyword evidence="4" id="KW-1185">Reference proteome</keyword>
<evidence type="ECO:0000256" key="1">
    <source>
        <dbReference type="SAM" id="Coils"/>
    </source>
</evidence>
<evidence type="ECO:0008006" key="5">
    <source>
        <dbReference type="Google" id="ProtNLM"/>
    </source>
</evidence>